<dbReference type="EMBL" id="JBEDUW010000007">
    <property type="protein sequence ID" value="KAK9913582.1"/>
    <property type="molecule type" value="Genomic_DNA"/>
</dbReference>
<comment type="caution">
    <text evidence="1">The sequence shown here is derived from an EMBL/GenBank/DDBJ whole genome shotgun (WGS) entry which is preliminary data.</text>
</comment>
<gene>
    <name evidence="1" type="ORF">M0R45_037393</name>
</gene>
<reference evidence="1 2" key="1">
    <citation type="journal article" date="2023" name="G3 (Bethesda)">
        <title>A chromosome-length genome assembly and annotation of blackberry (Rubus argutus, cv. 'Hillquist').</title>
        <authorList>
            <person name="Bruna T."/>
            <person name="Aryal R."/>
            <person name="Dudchenko O."/>
            <person name="Sargent D.J."/>
            <person name="Mead D."/>
            <person name="Buti M."/>
            <person name="Cavallini A."/>
            <person name="Hytonen T."/>
            <person name="Andres J."/>
            <person name="Pham M."/>
            <person name="Weisz D."/>
            <person name="Mascagni F."/>
            <person name="Usai G."/>
            <person name="Natali L."/>
            <person name="Bassil N."/>
            <person name="Fernandez G.E."/>
            <person name="Lomsadze A."/>
            <person name="Armour M."/>
            <person name="Olukolu B."/>
            <person name="Poorten T."/>
            <person name="Britton C."/>
            <person name="Davik J."/>
            <person name="Ashrafi H."/>
            <person name="Aiden E.L."/>
            <person name="Borodovsky M."/>
            <person name="Worthington M."/>
        </authorList>
    </citation>
    <scope>NUCLEOTIDE SEQUENCE [LARGE SCALE GENOMIC DNA]</scope>
    <source>
        <strain evidence="1">PI 553951</strain>
    </source>
</reference>
<name>A0AAW1W3D5_RUBAR</name>
<evidence type="ECO:0000313" key="2">
    <source>
        <dbReference type="Proteomes" id="UP001457282"/>
    </source>
</evidence>
<sequence>MLLLMKSAAHGLDILPGQIPLGAPDLGCRRFIGNNTIFDYSPDHLYSLGFTNNDDNLKLYENIYSTASTFQVPFWSPGEDSSAQETVPG</sequence>
<evidence type="ECO:0000313" key="1">
    <source>
        <dbReference type="EMBL" id="KAK9913582.1"/>
    </source>
</evidence>
<keyword evidence="2" id="KW-1185">Reference proteome</keyword>
<protein>
    <submittedName>
        <fullName evidence="1">Uncharacterized protein</fullName>
    </submittedName>
</protein>
<dbReference type="Proteomes" id="UP001457282">
    <property type="component" value="Unassembled WGS sequence"/>
</dbReference>
<accession>A0AAW1W3D5</accession>
<organism evidence="1 2">
    <name type="scientific">Rubus argutus</name>
    <name type="common">Southern blackberry</name>
    <dbReference type="NCBI Taxonomy" id="59490"/>
    <lineage>
        <taxon>Eukaryota</taxon>
        <taxon>Viridiplantae</taxon>
        <taxon>Streptophyta</taxon>
        <taxon>Embryophyta</taxon>
        <taxon>Tracheophyta</taxon>
        <taxon>Spermatophyta</taxon>
        <taxon>Magnoliopsida</taxon>
        <taxon>eudicotyledons</taxon>
        <taxon>Gunneridae</taxon>
        <taxon>Pentapetalae</taxon>
        <taxon>rosids</taxon>
        <taxon>fabids</taxon>
        <taxon>Rosales</taxon>
        <taxon>Rosaceae</taxon>
        <taxon>Rosoideae</taxon>
        <taxon>Rosoideae incertae sedis</taxon>
        <taxon>Rubus</taxon>
    </lineage>
</organism>
<proteinExistence type="predicted"/>
<dbReference type="AlphaFoldDB" id="A0AAW1W3D5"/>